<dbReference type="InterPro" id="IPR052910">
    <property type="entry name" value="ABC-Purine-Binding"/>
</dbReference>
<dbReference type="CDD" id="cd19963">
    <property type="entry name" value="PBP1_BMP-like"/>
    <property type="match status" value="1"/>
</dbReference>
<dbReference type="Pfam" id="PF02608">
    <property type="entry name" value="Bmp"/>
    <property type="match status" value="1"/>
</dbReference>
<protein>
    <submittedName>
        <fullName evidence="3">Basic membrane lipoprotein</fullName>
    </submittedName>
</protein>
<name>G0ECR3_PYRF1</name>
<dbReference type="STRING" id="694429.Pyrfu_1779"/>
<dbReference type="Gene3D" id="3.40.50.2300">
    <property type="match status" value="3"/>
</dbReference>
<dbReference type="AlphaFoldDB" id="G0ECR3"/>
<evidence type="ECO:0000313" key="4">
    <source>
        <dbReference type="Proteomes" id="UP000001037"/>
    </source>
</evidence>
<evidence type="ECO:0000259" key="2">
    <source>
        <dbReference type="Pfam" id="PF02608"/>
    </source>
</evidence>
<dbReference type="PANTHER" id="PTHR43208">
    <property type="entry name" value="ABC TRANSPORTER SUBSTRATE-BINDING PROTEIN"/>
    <property type="match status" value="1"/>
</dbReference>
<dbReference type="InParanoid" id="G0ECR3"/>
<dbReference type="EMBL" id="CP002838">
    <property type="protein sequence ID" value="AEM39633.1"/>
    <property type="molecule type" value="Genomic_DNA"/>
</dbReference>
<organism evidence="3 4">
    <name type="scientific">Pyrolobus fumarii (strain DSM 11204 / 1A)</name>
    <dbReference type="NCBI Taxonomy" id="694429"/>
    <lineage>
        <taxon>Archaea</taxon>
        <taxon>Thermoproteota</taxon>
        <taxon>Thermoprotei</taxon>
        <taxon>Desulfurococcales</taxon>
        <taxon>Pyrodictiaceae</taxon>
        <taxon>Pyrolobus</taxon>
    </lineage>
</organism>
<keyword evidence="1" id="KW-0732">Signal</keyword>
<accession>G0ECR3</accession>
<keyword evidence="3" id="KW-0449">Lipoprotein</keyword>
<keyword evidence="4" id="KW-1185">Reference proteome</keyword>
<dbReference type="InterPro" id="IPR003760">
    <property type="entry name" value="PnrA-like"/>
</dbReference>
<dbReference type="Proteomes" id="UP000001037">
    <property type="component" value="Chromosome"/>
</dbReference>
<reference evidence="3 4" key="1">
    <citation type="journal article" date="2011" name="Stand. Genomic Sci.">
        <title>Complete genome sequence of the hyperthermophilic chemolithoautotroph Pyrolobus fumarii type strain (1A).</title>
        <authorList>
            <person name="Anderson I."/>
            <person name="Goker M."/>
            <person name="Nolan M."/>
            <person name="Lucas S."/>
            <person name="Hammon N."/>
            <person name="Deshpande S."/>
            <person name="Cheng J.F."/>
            <person name="Tapia R."/>
            <person name="Han C."/>
            <person name="Goodwin L."/>
            <person name="Pitluck S."/>
            <person name="Huntemann M."/>
            <person name="Liolios K."/>
            <person name="Ivanova N."/>
            <person name="Pagani I."/>
            <person name="Mavromatis K."/>
            <person name="Ovchinikova G."/>
            <person name="Pati A."/>
            <person name="Chen A."/>
            <person name="Palaniappan K."/>
            <person name="Land M."/>
            <person name="Hauser L."/>
            <person name="Brambilla E.M."/>
            <person name="Huber H."/>
            <person name="Yasawong M."/>
            <person name="Rohde M."/>
            <person name="Spring S."/>
            <person name="Abt B."/>
            <person name="Sikorski J."/>
            <person name="Wirth R."/>
            <person name="Detter J.C."/>
            <person name="Woyke T."/>
            <person name="Bristow J."/>
            <person name="Eisen J.A."/>
            <person name="Markowitz V."/>
            <person name="Hugenholtz P."/>
            <person name="Kyrpides N.C."/>
            <person name="Klenk H.P."/>
            <person name="Lapidus A."/>
        </authorList>
    </citation>
    <scope>NUCLEOTIDE SEQUENCE [LARGE SCALE GENOMIC DNA]</scope>
    <source>
        <strain evidence="4">DSM 11204 / 1A</strain>
    </source>
</reference>
<dbReference type="eggNOG" id="arCOG00257">
    <property type="taxonomic scope" value="Archaea"/>
</dbReference>
<dbReference type="HOGENOM" id="CLU_038813_2_0_2"/>
<sequence>MSSVIVAPRPSIKRGCSRHVRHRGRLVTDPGRRKTLAILGGIGAAIAAGYLLGRLGGGTPSPTTTSTVREALETAVEKAGLEPLKAFWVYVGPVGDMGWSYEHDQGRKYVEEVLGKKLVETGYVEQVPEDRVGQVIDDAVAKGNKLIFTTSFGYMDPTNRKAGQYPDVLFGHCSGYKRLYPNVVTYFAEAYQAYYLNGILAGAMTKTGKVGYVAAHFIPEVIRHINAFALGVREGAKLVGRNPNEVKVIVRGPLGAWFAPDKARAEAEVLISQGVDVIAFTEDSTAIVTTIAEYYTQGKRVYTFSHYSDMRRILEGDARNAVLAGQIVDWGPLYLELVIRAILARLVNPEKPGNTDIWSDFPPATPRDYWWDMRMGVFDIAPPRESRAAYVKKCGRIPDVYDERNELKEYMGCLREVEEEIIREYISKDVPEEVLEYVLKRRREILDGSWDPFTGPIRDSTGRVRIPEGMRASHDQLWNMDWFVEGVVKA</sequence>
<dbReference type="GO" id="GO:0005886">
    <property type="term" value="C:plasma membrane"/>
    <property type="evidence" value="ECO:0007669"/>
    <property type="project" value="InterPro"/>
</dbReference>
<evidence type="ECO:0000256" key="1">
    <source>
        <dbReference type="ARBA" id="ARBA00022729"/>
    </source>
</evidence>
<gene>
    <name evidence="3" type="ordered locus">Pyrfu_1779</name>
</gene>
<dbReference type="KEGG" id="pfm:Pyrfu_1779"/>
<feature type="domain" description="ABC transporter substrate-binding protein PnrA-like" evidence="2">
    <location>
        <begin position="87"/>
        <end position="342"/>
    </location>
</feature>
<evidence type="ECO:0000313" key="3">
    <source>
        <dbReference type="EMBL" id="AEM39633.1"/>
    </source>
</evidence>
<proteinExistence type="predicted"/>
<dbReference type="PANTHER" id="PTHR43208:SF1">
    <property type="entry name" value="ABC TRANSPORTER SUBSTRATE-BINDING PROTEIN"/>
    <property type="match status" value="1"/>
</dbReference>